<dbReference type="AlphaFoldDB" id="A0A1S2PHL9"/>
<gene>
    <name evidence="1" type="ORF">BIV24_12335</name>
</gene>
<keyword evidence="2" id="KW-1185">Reference proteome</keyword>
<sequence length="67" mass="7105">MACQVLPAHADRVEFRVPFGGEVVGVGAGVVHEHAQLAGYAVDVFDVLPGHLEVPVGVRRQLASSTW</sequence>
<reference evidence="1 2" key="1">
    <citation type="submission" date="2016-10" db="EMBL/GenBank/DDBJ databases">
        <title>Genome sequence of Streptomyces sp. MUSC 93.</title>
        <authorList>
            <person name="Lee L.-H."/>
            <person name="Ser H.-L."/>
            <person name="Law J.W.-F."/>
        </authorList>
    </citation>
    <scope>NUCLEOTIDE SEQUENCE [LARGE SCALE GENOMIC DNA]</scope>
    <source>
        <strain evidence="1 2">MUSC 93</strain>
    </source>
</reference>
<name>A0A1S2PHL9_9ACTN</name>
<evidence type="ECO:0000313" key="1">
    <source>
        <dbReference type="EMBL" id="OIJ93288.1"/>
    </source>
</evidence>
<dbReference type="Proteomes" id="UP000179935">
    <property type="component" value="Unassembled WGS sequence"/>
</dbReference>
<comment type="caution">
    <text evidence="1">The sequence shown here is derived from an EMBL/GenBank/DDBJ whole genome shotgun (WGS) entry which is preliminary data.</text>
</comment>
<dbReference type="STRING" id="1428652.BIV24_12335"/>
<dbReference type="EMBL" id="MLYP01000032">
    <property type="protein sequence ID" value="OIJ93288.1"/>
    <property type="molecule type" value="Genomic_DNA"/>
</dbReference>
<accession>A0A1S2PHL9</accession>
<evidence type="ECO:0000313" key="2">
    <source>
        <dbReference type="Proteomes" id="UP000179935"/>
    </source>
</evidence>
<organism evidence="1 2">
    <name type="scientific">Streptomyces colonosanans</name>
    <dbReference type="NCBI Taxonomy" id="1428652"/>
    <lineage>
        <taxon>Bacteria</taxon>
        <taxon>Bacillati</taxon>
        <taxon>Actinomycetota</taxon>
        <taxon>Actinomycetes</taxon>
        <taxon>Kitasatosporales</taxon>
        <taxon>Streptomycetaceae</taxon>
        <taxon>Streptomyces</taxon>
    </lineage>
</organism>
<proteinExistence type="predicted"/>
<protein>
    <submittedName>
        <fullName evidence="1">Uncharacterized protein</fullName>
    </submittedName>
</protein>